<gene>
    <name evidence="1" type="ORF">NCTC11157_00678</name>
</gene>
<sequence length="32" mass="3734">MKMMKKLASNKIIPYFVKALEMYNIGRINCPS</sequence>
<accession>A0A379DXA5</accession>
<dbReference type="Proteomes" id="UP000254072">
    <property type="component" value="Unassembled WGS sequence"/>
</dbReference>
<proteinExistence type="predicted"/>
<evidence type="ECO:0000313" key="1">
    <source>
        <dbReference type="EMBL" id="SUB84959.1"/>
    </source>
</evidence>
<name>A0A379DXA5_9BACT</name>
<organism evidence="1 2">
    <name type="scientific">Prevotella disiens</name>
    <dbReference type="NCBI Taxonomy" id="28130"/>
    <lineage>
        <taxon>Bacteria</taxon>
        <taxon>Pseudomonadati</taxon>
        <taxon>Bacteroidota</taxon>
        <taxon>Bacteroidia</taxon>
        <taxon>Bacteroidales</taxon>
        <taxon>Prevotellaceae</taxon>
        <taxon>Prevotella</taxon>
    </lineage>
</organism>
<evidence type="ECO:0000313" key="2">
    <source>
        <dbReference type="Proteomes" id="UP000254072"/>
    </source>
</evidence>
<protein>
    <submittedName>
        <fullName evidence="1">Uncharacterized protein</fullName>
    </submittedName>
</protein>
<reference evidence="1 2" key="1">
    <citation type="submission" date="2018-06" db="EMBL/GenBank/DDBJ databases">
        <authorList>
            <consortium name="Pathogen Informatics"/>
            <person name="Doyle S."/>
        </authorList>
    </citation>
    <scope>NUCLEOTIDE SEQUENCE [LARGE SCALE GENOMIC DNA]</scope>
    <source>
        <strain evidence="1 2">NCTC11157</strain>
    </source>
</reference>
<dbReference type="AlphaFoldDB" id="A0A379DXA5"/>
<dbReference type="EMBL" id="UGTL01000001">
    <property type="protein sequence ID" value="SUB84959.1"/>
    <property type="molecule type" value="Genomic_DNA"/>
</dbReference>